<sequence>MQTLISNVSLRLTVNILKQQKRTMSAYLIDDPNFSFLKELGLEKVNSGVYNGKWTGNGPTVQSIDPATGKIIAEIKTGTVDEMNECIRVGTEAYKTWSNIAPPRRGEIVRQIGDELRKYLQPLGKLVSLEMGKILPEGVGEVQEFVDICDYAVGLSRMFAGQVIPSERNKHIILEKWRPLGLVGVISAFNFPCAVFGWNAAIALTVGDTVLWKGAPTTSLISIATTRIVSEVVERNGLPPISTLCQGGVDVGKKLVSDDRVKLVSFTGSTAVGRDIAVDVQRRFGKVLLELGGNNALVINDDANFDMALGEKCQINIGGFNFDKLLDAAFFGCVGTAGQRCTTTRRLIVHESLYDKFLVELTKRYNNLLNKKVGHPLESNTLFGPLHNQAAVENYKNAINEALQQGGKIEFGGKIIDRPGFFVEPTIITNLKHDAPIIMKETFAPIVYVLKTKNLDEAIEWNNEVDQGLSSAIFTKDISSVFQWIGPNGSDCGLVNVNTSPSGAEIGGAFGGEKHTGGGRESGSDSWKQYCKRSTVTLNYSPELPLAQGIVFE</sequence>
<dbReference type="PROSITE" id="PS00687">
    <property type="entry name" value="ALDEHYDE_DEHYDR_GLU"/>
    <property type="match status" value="1"/>
</dbReference>
<gene>
    <name evidence="9" type="primary">alh-9</name>
    <name evidence="9" type="ORF">Bhyg_10422</name>
</gene>
<dbReference type="InterPro" id="IPR016163">
    <property type="entry name" value="Ald_DH_C"/>
</dbReference>
<dbReference type="FunFam" id="3.40.309.10:FF:000018">
    <property type="entry name" value="Alpha-aminoadipic semialdehyde dehydrogenase"/>
    <property type="match status" value="1"/>
</dbReference>
<dbReference type="InterPro" id="IPR016162">
    <property type="entry name" value="Ald_DH_N"/>
</dbReference>
<dbReference type="InterPro" id="IPR044638">
    <property type="entry name" value="ALDH7A1-like"/>
</dbReference>
<dbReference type="PANTHER" id="PTHR43521:SF1">
    <property type="entry name" value="ALPHA-AMINOADIPIC SEMIALDEHYDE DEHYDROGENASE"/>
    <property type="match status" value="1"/>
</dbReference>
<dbReference type="EMBL" id="WJQU01000003">
    <property type="protein sequence ID" value="KAJ6637691.1"/>
    <property type="molecule type" value="Genomic_DNA"/>
</dbReference>
<protein>
    <recommendedName>
        <fullName evidence="5">aldehyde dehydrogenase (NAD(+))</fullName>
        <ecNumber evidence="5">1.2.1.3</ecNumber>
    </recommendedName>
</protein>
<name>A0A9Q0MTG5_9DIPT</name>
<proteinExistence type="inferred from homology"/>
<dbReference type="SUPFAM" id="SSF53720">
    <property type="entry name" value="ALDH-like"/>
    <property type="match status" value="1"/>
</dbReference>
<evidence type="ECO:0000256" key="2">
    <source>
        <dbReference type="ARBA" id="ARBA00011881"/>
    </source>
</evidence>
<evidence type="ECO:0000256" key="5">
    <source>
        <dbReference type="ARBA" id="ARBA00024226"/>
    </source>
</evidence>
<dbReference type="EC" id="1.2.1.3" evidence="5"/>
<feature type="domain" description="Aldehyde dehydrogenase" evidence="8">
    <location>
        <begin position="58"/>
        <end position="536"/>
    </location>
</feature>
<dbReference type="Proteomes" id="UP001151699">
    <property type="component" value="Chromosome X"/>
</dbReference>
<comment type="caution">
    <text evidence="9">The sequence shown here is derived from an EMBL/GenBank/DDBJ whole genome shotgun (WGS) entry which is preliminary data.</text>
</comment>
<accession>A0A9Q0MTG5</accession>
<evidence type="ECO:0000259" key="8">
    <source>
        <dbReference type="Pfam" id="PF00171"/>
    </source>
</evidence>
<comment type="subunit">
    <text evidence="2">Homotetramer.</text>
</comment>
<feature type="active site" evidence="6">
    <location>
        <position position="290"/>
    </location>
</feature>
<dbReference type="PANTHER" id="PTHR43521">
    <property type="entry name" value="ALPHA-AMINOADIPIC SEMIALDEHYDE DEHYDROGENASE"/>
    <property type="match status" value="1"/>
</dbReference>
<dbReference type="CDD" id="cd07130">
    <property type="entry name" value="ALDH_F7_AASADH"/>
    <property type="match status" value="1"/>
</dbReference>
<dbReference type="OrthoDB" id="310895at2759"/>
<dbReference type="Gene3D" id="3.40.309.10">
    <property type="entry name" value="Aldehyde Dehydrogenase, Chain A, domain 2"/>
    <property type="match status" value="1"/>
</dbReference>
<keyword evidence="4" id="KW-0520">NAD</keyword>
<keyword evidence="10" id="KW-1185">Reference proteome</keyword>
<evidence type="ECO:0000256" key="6">
    <source>
        <dbReference type="PROSITE-ProRule" id="PRU10007"/>
    </source>
</evidence>
<organism evidence="9 10">
    <name type="scientific">Pseudolycoriella hygida</name>
    <dbReference type="NCBI Taxonomy" id="35572"/>
    <lineage>
        <taxon>Eukaryota</taxon>
        <taxon>Metazoa</taxon>
        <taxon>Ecdysozoa</taxon>
        <taxon>Arthropoda</taxon>
        <taxon>Hexapoda</taxon>
        <taxon>Insecta</taxon>
        <taxon>Pterygota</taxon>
        <taxon>Neoptera</taxon>
        <taxon>Endopterygota</taxon>
        <taxon>Diptera</taxon>
        <taxon>Nematocera</taxon>
        <taxon>Sciaroidea</taxon>
        <taxon>Sciaridae</taxon>
        <taxon>Pseudolycoriella</taxon>
    </lineage>
</organism>
<evidence type="ECO:0000313" key="9">
    <source>
        <dbReference type="EMBL" id="KAJ6637691.1"/>
    </source>
</evidence>
<evidence type="ECO:0000256" key="7">
    <source>
        <dbReference type="RuleBase" id="RU003345"/>
    </source>
</evidence>
<dbReference type="InterPro" id="IPR016161">
    <property type="entry name" value="Ald_DH/histidinol_DH"/>
</dbReference>
<dbReference type="InterPro" id="IPR029510">
    <property type="entry name" value="Ald_DH_CS_GLU"/>
</dbReference>
<reference evidence="9" key="1">
    <citation type="submission" date="2022-07" db="EMBL/GenBank/DDBJ databases">
        <authorList>
            <person name="Trinca V."/>
            <person name="Uliana J.V.C."/>
            <person name="Torres T.T."/>
            <person name="Ward R.J."/>
            <person name="Monesi N."/>
        </authorList>
    </citation>
    <scope>NUCLEOTIDE SEQUENCE</scope>
    <source>
        <strain evidence="9">HSMRA1968</strain>
        <tissue evidence="9">Whole embryos</tissue>
    </source>
</reference>
<dbReference type="InterPro" id="IPR015590">
    <property type="entry name" value="Aldehyde_DH_dom"/>
</dbReference>
<dbReference type="Pfam" id="PF00171">
    <property type="entry name" value="Aldedh"/>
    <property type="match status" value="1"/>
</dbReference>
<evidence type="ECO:0000256" key="1">
    <source>
        <dbReference type="ARBA" id="ARBA00009986"/>
    </source>
</evidence>
<comment type="similarity">
    <text evidence="1 7">Belongs to the aldehyde dehydrogenase family.</text>
</comment>
<dbReference type="AlphaFoldDB" id="A0A9Q0MTG5"/>
<dbReference type="Gene3D" id="3.40.605.10">
    <property type="entry name" value="Aldehyde Dehydrogenase, Chain A, domain 1"/>
    <property type="match status" value="1"/>
</dbReference>
<evidence type="ECO:0000256" key="3">
    <source>
        <dbReference type="ARBA" id="ARBA00023002"/>
    </source>
</evidence>
<dbReference type="GO" id="GO:0004029">
    <property type="term" value="F:aldehyde dehydrogenase (NAD+) activity"/>
    <property type="evidence" value="ECO:0007669"/>
    <property type="project" value="UniProtKB-EC"/>
</dbReference>
<keyword evidence="3 7" id="KW-0560">Oxidoreductase</keyword>
<evidence type="ECO:0000313" key="10">
    <source>
        <dbReference type="Proteomes" id="UP001151699"/>
    </source>
</evidence>
<evidence type="ECO:0000256" key="4">
    <source>
        <dbReference type="ARBA" id="ARBA00023027"/>
    </source>
</evidence>